<evidence type="ECO:0000256" key="1">
    <source>
        <dbReference type="SAM" id="MobiDB-lite"/>
    </source>
</evidence>
<evidence type="ECO:0000313" key="2">
    <source>
        <dbReference type="EMBL" id="RMX89973.1"/>
    </source>
</evidence>
<feature type="compositionally biased region" description="Polar residues" evidence="1">
    <location>
        <begin position="270"/>
        <end position="284"/>
    </location>
</feature>
<feature type="region of interest" description="Disordered" evidence="1">
    <location>
        <begin position="1"/>
        <end position="420"/>
    </location>
</feature>
<dbReference type="AlphaFoldDB" id="A0A3M6XGK9"/>
<feature type="region of interest" description="Disordered" evidence="1">
    <location>
        <begin position="441"/>
        <end position="493"/>
    </location>
</feature>
<evidence type="ECO:0000313" key="3">
    <source>
        <dbReference type="Proteomes" id="UP000281245"/>
    </source>
</evidence>
<dbReference type="EMBL" id="QWIJ01000013">
    <property type="protein sequence ID" value="RMX89973.1"/>
    <property type="molecule type" value="Genomic_DNA"/>
</dbReference>
<evidence type="ECO:0008006" key="4">
    <source>
        <dbReference type="Google" id="ProtNLM"/>
    </source>
</evidence>
<dbReference type="Proteomes" id="UP000281245">
    <property type="component" value="Unassembled WGS sequence"/>
</dbReference>
<feature type="compositionally biased region" description="Basic and acidic residues" evidence="1">
    <location>
        <begin position="205"/>
        <end position="227"/>
    </location>
</feature>
<feature type="compositionally biased region" description="Polar residues" evidence="1">
    <location>
        <begin position="336"/>
        <end position="354"/>
    </location>
</feature>
<organism evidence="2 3">
    <name type="scientific">Hortaea werneckii</name>
    <name type="common">Black yeast</name>
    <name type="synonym">Cladosporium werneckii</name>
    <dbReference type="NCBI Taxonomy" id="91943"/>
    <lineage>
        <taxon>Eukaryota</taxon>
        <taxon>Fungi</taxon>
        <taxon>Dikarya</taxon>
        <taxon>Ascomycota</taxon>
        <taxon>Pezizomycotina</taxon>
        <taxon>Dothideomycetes</taxon>
        <taxon>Dothideomycetidae</taxon>
        <taxon>Mycosphaerellales</taxon>
        <taxon>Teratosphaeriaceae</taxon>
        <taxon>Hortaea</taxon>
    </lineage>
</organism>
<feature type="compositionally biased region" description="Polar residues" evidence="1">
    <location>
        <begin position="597"/>
        <end position="614"/>
    </location>
</feature>
<feature type="region of interest" description="Disordered" evidence="1">
    <location>
        <begin position="597"/>
        <end position="740"/>
    </location>
</feature>
<proteinExistence type="predicted"/>
<dbReference type="OrthoDB" id="5369729at2759"/>
<gene>
    <name evidence="2" type="ORF">D0869_00471</name>
</gene>
<feature type="compositionally biased region" description="Polar residues" evidence="1">
    <location>
        <begin position="408"/>
        <end position="417"/>
    </location>
</feature>
<protein>
    <recommendedName>
        <fullName evidence="4">LPXTG-motif cell wall anchor domain protein</fullName>
    </recommendedName>
</protein>
<comment type="caution">
    <text evidence="2">The sequence shown here is derived from an EMBL/GenBank/DDBJ whole genome shotgun (WGS) entry which is preliminary data.</text>
</comment>
<feature type="region of interest" description="Disordered" evidence="1">
    <location>
        <begin position="783"/>
        <end position="838"/>
    </location>
</feature>
<accession>A0A3M6XGK9</accession>
<feature type="compositionally biased region" description="Basic and acidic residues" evidence="1">
    <location>
        <begin position="172"/>
        <end position="184"/>
    </location>
</feature>
<sequence length="838" mass="90146">MSSDAEDVFFEASEHEAASDDADSTRFVDRPWQQSNGATDENSPSTPSAAETSRVDQTAPAAIARAKHWNSSAKSQTRHSLPSLPPVPPIPRHILEAGGRPASVSSPKAPIINSAPSRAPRRHSREAEIISSPNIYVERPRTSTGLYTRNDKQMLSSRRTLHSRENGTIGAEDSHSESRLERARGKSLSMINGRSHRRTTTQADARGDDREVDHARARDGAGRKEDLFLELAQDSEEDNARPPSRNGRAASRLSQAAKRKSLPADAEIANLTSPGEQRPKSSGSAIHGRVFSRPSALLSDLQRRPGPHQSTPIRDSFGADDSTSVSGRSLSGRAQKYTTQPSRAYATPSLSGQRLKSPDLPSYGRRRPSFGTASVKSRNTDHLQNKDEEADSQDGSLTAGSDRKRSLPESSAESQGAETVWDELDDLKSRIKKLELTGKLPTSSGAAISGESSERPRTATTAPTTINSSPKHERKMTGSDAKSPSADSGGLSGPNLANVHPLLHSALAKAKSLLQPSLYRMLEATASDSLQLAAMTGSAGPQGTAFSAASIINGVTVSDRHVRRKADNMCRNLTDLTLALCDGKHENTVAVAASSPLTAHSVQPSPTIRNSRSSLGPGENIQRNNSRPVSRLEARRTSILGISAGQSVSGSPRESDDLSNASEQEGTPTHVRAPPQELRRISRSNSRLLGVRSNRYGETSADEDPTVRPPSRAMTDAGSNFRNSLSGQHQSPGQSGTSPSLRESLIARRANAGAHDANCELPRISSLNTDLARRRWTKEVTPPVMEEEGDAVSEYTPPSSHSRRRVTSMGQFRERRTLGDGVPSRTASLSSRRHMAVE</sequence>
<reference evidence="2 3" key="1">
    <citation type="journal article" date="2018" name="BMC Genomics">
        <title>Genomic evidence for intraspecific hybridization in a clonal and extremely halotolerant yeast.</title>
        <authorList>
            <person name="Gostincar C."/>
            <person name="Stajich J.E."/>
            <person name="Zupancic J."/>
            <person name="Zalar P."/>
            <person name="Gunde-Cimerman N."/>
        </authorList>
    </citation>
    <scope>NUCLEOTIDE SEQUENCE [LARGE SCALE GENOMIC DNA]</scope>
    <source>
        <strain evidence="2 3">EXF-6656</strain>
    </source>
</reference>
<feature type="compositionally biased region" description="Basic and acidic residues" evidence="1">
    <location>
        <begin position="378"/>
        <end position="387"/>
    </location>
</feature>
<feature type="compositionally biased region" description="Polar residues" evidence="1">
    <location>
        <begin position="644"/>
        <end position="667"/>
    </location>
</feature>
<feature type="compositionally biased region" description="Basic and acidic residues" evidence="1">
    <location>
        <begin position="12"/>
        <end position="29"/>
    </location>
</feature>
<feature type="compositionally biased region" description="Polar residues" evidence="1">
    <location>
        <begin position="142"/>
        <end position="158"/>
    </location>
</feature>
<feature type="compositionally biased region" description="Polar residues" evidence="1">
    <location>
        <begin position="717"/>
        <end position="740"/>
    </location>
</feature>
<name>A0A3M6XGK9_HORWE</name>
<feature type="compositionally biased region" description="Polar residues" evidence="1">
    <location>
        <begin position="32"/>
        <end position="51"/>
    </location>
</feature>